<evidence type="ECO:0000256" key="5">
    <source>
        <dbReference type="ARBA" id="ARBA00022723"/>
    </source>
</evidence>
<dbReference type="GO" id="GO:0008270">
    <property type="term" value="F:zinc ion binding"/>
    <property type="evidence" value="ECO:0007669"/>
    <property type="project" value="TreeGrafter"/>
</dbReference>
<dbReference type="GO" id="GO:0005765">
    <property type="term" value="C:lysosomal membrane"/>
    <property type="evidence" value="ECO:0007669"/>
    <property type="project" value="UniProtKB-SubCell"/>
</dbReference>
<evidence type="ECO:0000256" key="7">
    <source>
        <dbReference type="ARBA" id="ARBA00023136"/>
    </source>
</evidence>
<proteinExistence type="inferred from homology"/>
<evidence type="ECO:0000256" key="4">
    <source>
        <dbReference type="ARBA" id="ARBA00005975"/>
    </source>
</evidence>
<dbReference type="PANTHER" id="PTHR23292">
    <property type="entry name" value="LIPOPOLYSACCHARIDE-INDUCED TUMOR NECROSIS FACTOR-ALPHA FACTOR"/>
    <property type="match status" value="1"/>
</dbReference>
<keyword evidence="6" id="KW-0862">Zinc</keyword>
<dbReference type="GO" id="GO:0031902">
    <property type="term" value="C:late endosome membrane"/>
    <property type="evidence" value="ECO:0007669"/>
    <property type="project" value="UniProtKB-SubCell"/>
</dbReference>
<evidence type="ECO:0000256" key="3">
    <source>
        <dbReference type="ARBA" id="ARBA00004630"/>
    </source>
</evidence>
<feature type="domain" description="LITAF" evidence="8">
    <location>
        <begin position="54"/>
        <end position="135"/>
    </location>
</feature>
<evidence type="ECO:0000259" key="8">
    <source>
        <dbReference type="PROSITE" id="PS51837"/>
    </source>
</evidence>
<dbReference type="AlphaFoldDB" id="A0A1L8E611"/>
<protein>
    <submittedName>
        <fullName evidence="9">Putative lipopolysaccharide-induced tumor necrosis factor-alpha factor</fullName>
    </submittedName>
</protein>
<evidence type="ECO:0000256" key="2">
    <source>
        <dbReference type="ARBA" id="ARBA00004481"/>
    </source>
</evidence>
<dbReference type="InterPro" id="IPR037519">
    <property type="entry name" value="LITAF_fam"/>
</dbReference>
<comment type="subcellular location">
    <subcellularLocation>
        <location evidence="2">Endosome membrane</location>
        <topology evidence="2">Peripheral membrane protein</topology>
    </subcellularLocation>
    <subcellularLocation>
        <location evidence="1">Late endosome membrane</location>
    </subcellularLocation>
    <subcellularLocation>
        <location evidence="3">Lysosome membrane</location>
        <topology evidence="3">Peripheral membrane protein</topology>
        <orientation evidence="3">Cytoplasmic side</orientation>
    </subcellularLocation>
</comment>
<keyword evidence="7" id="KW-0472">Membrane</keyword>
<reference evidence="9" key="1">
    <citation type="submission" date="2017-01" db="EMBL/GenBank/DDBJ databases">
        <title>An insight into the sialome and mialome of the horn fly, Haematobia irritans.</title>
        <authorList>
            <person name="Breijo M."/>
            <person name="Boiani M."/>
            <person name="Ures X."/>
            <person name="Rocha S."/>
            <person name="Sequeira M."/>
            <person name="Ribeiro J.M."/>
        </authorList>
    </citation>
    <scope>NUCLEOTIDE SEQUENCE</scope>
</reference>
<accession>A0A1L8E611</accession>
<sequence>MSQKTNNPYREVSTNLNQLNSEHGNEPLKNYTTTSIAGETPIPSVVTVNTTQAFPPGMPIIPQPVGPKSTTLTCPHCRCRIRTRVDHRSTSKTHIACLLLSWTLCCCCLPYCMDSCRNANHFCPMCGAFIGTYAS</sequence>
<dbReference type="PANTHER" id="PTHR23292:SF14">
    <property type="entry name" value="FI16615P1-RELATED"/>
    <property type="match status" value="1"/>
</dbReference>
<keyword evidence="5" id="KW-0479">Metal-binding</keyword>
<evidence type="ECO:0000256" key="1">
    <source>
        <dbReference type="ARBA" id="ARBA00004414"/>
    </source>
</evidence>
<dbReference type="InterPro" id="IPR006629">
    <property type="entry name" value="LITAF"/>
</dbReference>
<dbReference type="PROSITE" id="PS51837">
    <property type="entry name" value="LITAF"/>
    <property type="match status" value="1"/>
</dbReference>
<dbReference type="Pfam" id="PF10601">
    <property type="entry name" value="zf-LITAF-like"/>
    <property type="match status" value="1"/>
</dbReference>
<dbReference type="SMART" id="SM00714">
    <property type="entry name" value="LITAF"/>
    <property type="match status" value="1"/>
</dbReference>
<name>A0A1L8E611_HAEIR</name>
<comment type="similarity">
    <text evidence="4">Belongs to the CDIP1/LITAF family.</text>
</comment>
<organism evidence="9">
    <name type="scientific">Haematobia irritans</name>
    <name type="common">Horn fly</name>
    <name type="synonym">Conops irritans</name>
    <dbReference type="NCBI Taxonomy" id="7368"/>
    <lineage>
        <taxon>Eukaryota</taxon>
        <taxon>Metazoa</taxon>
        <taxon>Ecdysozoa</taxon>
        <taxon>Arthropoda</taxon>
        <taxon>Hexapoda</taxon>
        <taxon>Insecta</taxon>
        <taxon>Pterygota</taxon>
        <taxon>Neoptera</taxon>
        <taxon>Endopterygota</taxon>
        <taxon>Diptera</taxon>
        <taxon>Brachycera</taxon>
        <taxon>Muscomorpha</taxon>
        <taxon>Muscoidea</taxon>
        <taxon>Muscidae</taxon>
        <taxon>Haematobia</taxon>
    </lineage>
</organism>
<dbReference type="EMBL" id="GFDG01004683">
    <property type="protein sequence ID" value="JAV14116.1"/>
    <property type="molecule type" value="Transcribed_RNA"/>
</dbReference>
<evidence type="ECO:0000256" key="6">
    <source>
        <dbReference type="ARBA" id="ARBA00022833"/>
    </source>
</evidence>
<evidence type="ECO:0000313" key="9">
    <source>
        <dbReference type="EMBL" id="JAV14116.1"/>
    </source>
</evidence>